<gene>
    <name evidence="1" type="ORF">POF50_025710</name>
</gene>
<proteinExistence type="predicted"/>
<reference evidence="1" key="1">
    <citation type="submission" date="2023-05" db="EMBL/GenBank/DDBJ databases">
        <title>Streptantibioticus silvisoli sp. nov., acidotolerant actinomycetes 1 from pine litter.</title>
        <authorList>
            <person name="Swiecimska M."/>
            <person name="Golinska P."/>
            <person name="Sangal V."/>
            <person name="Wachnowicz B."/>
            <person name="Goodfellow M."/>
        </authorList>
    </citation>
    <scope>NUCLEOTIDE SEQUENCE</scope>
    <source>
        <strain evidence="1">SL13</strain>
    </source>
</reference>
<dbReference type="AlphaFoldDB" id="A0AA90HD46"/>
<evidence type="ECO:0000313" key="1">
    <source>
        <dbReference type="EMBL" id="MDI5972697.1"/>
    </source>
</evidence>
<comment type="caution">
    <text evidence="1">The sequence shown here is derived from an EMBL/GenBank/DDBJ whole genome shotgun (WGS) entry which is preliminary data.</text>
</comment>
<dbReference type="EMBL" id="JABXJJ020000035">
    <property type="protein sequence ID" value="MDI5972697.1"/>
    <property type="molecule type" value="Genomic_DNA"/>
</dbReference>
<sequence length="107" mass="10371">MFDAAVATGRAAVPVKLPSPVFGTAGQPTPDGLSAGITCDGGAVGVEAVGGPDAAEASLCASASDGRAGGRGDRQGAAAAMASVTRLVRRVSRETFTASAPGTFAHR</sequence>
<protein>
    <submittedName>
        <fullName evidence="1">Uncharacterized protein</fullName>
    </submittedName>
</protein>
<dbReference type="RefSeq" id="WP_271312279.1">
    <property type="nucleotide sequence ID" value="NZ_JABXJJ020000035.1"/>
</dbReference>
<accession>A0AA90HD46</accession>
<name>A0AA90HD46_9ACTN</name>
<organism evidence="1">
    <name type="scientific">Streptantibioticus silvisoli</name>
    <dbReference type="NCBI Taxonomy" id="2705255"/>
    <lineage>
        <taxon>Bacteria</taxon>
        <taxon>Bacillati</taxon>
        <taxon>Actinomycetota</taxon>
        <taxon>Actinomycetes</taxon>
        <taxon>Kitasatosporales</taxon>
        <taxon>Streptomycetaceae</taxon>
        <taxon>Streptantibioticus</taxon>
    </lineage>
</organism>